<dbReference type="InterPro" id="IPR001098">
    <property type="entry name" value="DNA-dir_DNA_pol_A_palm_dom"/>
</dbReference>
<dbReference type="GeneID" id="64868527"/>
<dbReference type="InterPro" id="IPR002298">
    <property type="entry name" value="DNA_polymerase_A"/>
</dbReference>
<dbReference type="Gene3D" id="1.10.150.20">
    <property type="entry name" value="5' to 3' exonuclease, C-terminal subdomain"/>
    <property type="match status" value="1"/>
</dbReference>
<dbReference type="InterPro" id="IPR002562">
    <property type="entry name" value="3'-5'_exonuclease_dom"/>
</dbReference>
<dbReference type="SMART" id="SM00474">
    <property type="entry name" value="35EXOc"/>
    <property type="match status" value="1"/>
</dbReference>
<dbReference type="SUPFAM" id="SSF56672">
    <property type="entry name" value="DNA/RNA polymerases"/>
    <property type="match status" value="1"/>
</dbReference>
<gene>
    <name evidence="5" type="primary">39</name>
    <name evidence="5" type="ORF">SEA_NACA_39</name>
</gene>
<dbReference type="PANTHER" id="PTHR10133">
    <property type="entry name" value="DNA POLYMERASE I"/>
    <property type="match status" value="1"/>
</dbReference>
<evidence type="ECO:0000256" key="2">
    <source>
        <dbReference type="ARBA" id="ARBA00023109"/>
    </source>
</evidence>
<dbReference type="GO" id="GO:0039693">
    <property type="term" value="P:viral DNA genome replication"/>
    <property type="evidence" value="ECO:0007669"/>
    <property type="project" value="UniProtKB-KW"/>
</dbReference>
<sequence length="632" mass="69333">MKCRPSVSRSSMKEIRSAVAGQPVVINVVEHEEDLEGFRDFIRGNLRFLGLDSETTGLDIYSDEYRCRTVQFGNPNEGWVVPVEKGPAFANDARIAINAVDRFVLHNASFDLQVFERCLDIPMSTMWPKVLDTKILAHLVDPRGREEGGTGHGLEELTRRFVDREVADNVKTLMTDLAKEHKTTKVRVWTVDPLIDNERFNLYAGMDPILAARLLQALLPLVPGQSKGLVPYEHKLAEICSYIEKTGFLLDVDYSQQLSARLVGEEDAWKEKALALGLENINSPQQVGAALMALGVKIKARTEGGQPKVDKVLLNELAAGDSDLPVTQLAKAIIEGKKAGKWRKTWVQKFLDSRDGADRCHASINPLRARTARMSITGIPAQTLPSGDWMVRRCFLADSGHLMASVDYQTQELRVLAALSGDPTMLAAFANSEDLHQITADAAGVDRKVGKMANFLTVYGGGPKALAEQASIPVDLAKQVLTAFAKTYPKVSQLADRVGQSASVQGYIMTPMGRRLPVDPSRAYSALNYLIQSTSRDVTGKALVRLHEAGFTPYLRLPIHDEVLASLPAEQADDMANEIGRIMTEEMGPVTIGTDPEVGGRSWGSLYVKEDELESITDPYLLRAAPSAELAA</sequence>
<dbReference type="Pfam" id="PF00476">
    <property type="entry name" value="DNA_pol_A"/>
    <property type="match status" value="1"/>
</dbReference>
<keyword evidence="1" id="KW-0235">DNA replication</keyword>
<dbReference type="InterPro" id="IPR036397">
    <property type="entry name" value="RNaseH_sf"/>
</dbReference>
<dbReference type="Pfam" id="PF01612">
    <property type="entry name" value="DNA_pol_A_exo1"/>
    <property type="match status" value="1"/>
</dbReference>
<dbReference type="PANTHER" id="PTHR10133:SF27">
    <property type="entry name" value="DNA POLYMERASE NU"/>
    <property type="match status" value="1"/>
</dbReference>
<dbReference type="KEGG" id="vg:64868527"/>
<feature type="domain" description="3'-5' exonuclease" evidence="3">
    <location>
        <begin position="26"/>
        <end position="223"/>
    </location>
</feature>
<dbReference type="GO" id="GO:0003677">
    <property type="term" value="F:DNA binding"/>
    <property type="evidence" value="ECO:0007669"/>
    <property type="project" value="InterPro"/>
</dbReference>
<dbReference type="SUPFAM" id="SSF53098">
    <property type="entry name" value="Ribonuclease H-like"/>
    <property type="match status" value="1"/>
</dbReference>
<name>A0A2P1N257_9CAUD</name>
<accession>A0A2P1N257</accession>
<dbReference type="RefSeq" id="YP_010060663.1">
    <property type="nucleotide sequence ID" value="NC_054774.1"/>
</dbReference>
<keyword evidence="2" id="KW-1194">Viral DNA replication</keyword>
<dbReference type="SMART" id="SM00482">
    <property type="entry name" value="POLAc"/>
    <property type="match status" value="1"/>
</dbReference>
<dbReference type="Gene3D" id="1.20.1060.10">
    <property type="entry name" value="Taq DNA Polymerase, Chain T, domain 4"/>
    <property type="match status" value="1"/>
</dbReference>
<dbReference type="EMBL" id="MH020239">
    <property type="protein sequence ID" value="AVP42077.1"/>
    <property type="molecule type" value="Genomic_DNA"/>
</dbReference>
<evidence type="ECO:0000256" key="1">
    <source>
        <dbReference type="ARBA" id="ARBA00022705"/>
    </source>
</evidence>
<evidence type="ECO:0000313" key="5">
    <source>
        <dbReference type="EMBL" id="AVP42077.1"/>
    </source>
</evidence>
<dbReference type="GO" id="GO:0003887">
    <property type="term" value="F:DNA-directed DNA polymerase activity"/>
    <property type="evidence" value="ECO:0007669"/>
    <property type="project" value="InterPro"/>
</dbReference>
<dbReference type="Proteomes" id="UP000240247">
    <property type="component" value="Segment"/>
</dbReference>
<evidence type="ECO:0000259" key="3">
    <source>
        <dbReference type="SMART" id="SM00474"/>
    </source>
</evidence>
<evidence type="ECO:0000259" key="4">
    <source>
        <dbReference type="SMART" id="SM00482"/>
    </source>
</evidence>
<dbReference type="GO" id="GO:0006261">
    <property type="term" value="P:DNA-templated DNA replication"/>
    <property type="evidence" value="ECO:0007669"/>
    <property type="project" value="InterPro"/>
</dbReference>
<proteinExistence type="predicted"/>
<dbReference type="GO" id="GO:0008408">
    <property type="term" value="F:3'-5' exonuclease activity"/>
    <property type="evidence" value="ECO:0007669"/>
    <property type="project" value="InterPro"/>
</dbReference>
<dbReference type="InterPro" id="IPR012337">
    <property type="entry name" value="RNaseH-like_sf"/>
</dbReference>
<dbReference type="GO" id="GO:0006302">
    <property type="term" value="P:double-strand break repair"/>
    <property type="evidence" value="ECO:0007669"/>
    <property type="project" value="TreeGrafter"/>
</dbReference>
<evidence type="ECO:0000313" key="6">
    <source>
        <dbReference type="Proteomes" id="UP000240247"/>
    </source>
</evidence>
<reference evidence="5 6" key="1">
    <citation type="submission" date="2018-03" db="EMBL/GenBank/DDBJ databases">
        <authorList>
            <person name="Terres M."/>
            <person name="Themann A.P."/>
            <person name="Wright B."/>
            <person name="Martinez M."/>
            <person name="Segura A."/>
            <person name="Grajeda J.L."/>
            <person name="Navarro-Ohara M."/>
            <person name="Castillo P."/>
            <person name="Jaramillo A."/>
            <person name="Rastegari A."/>
            <person name="Lopez C."/>
            <person name="Santillana N."/>
            <person name="Rubio S."/>
            <person name="Salmon J."/>
            <person name="Rojas L."/>
            <person name="Covarrubias P."/>
            <person name="Torres M."/>
            <person name="Farran E."/>
            <person name="Urias E."/>
            <person name="Llano M."/>
            <person name="Rosas-Acosta G."/>
            <person name="Serrano M.G."/>
            <person name="Buck G."/>
            <person name="Lee V."/>
            <person name="Wang Y."/>
            <person name="Carvalho R."/>
            <person name="Voegtly L."/>
            <person name="Shi R."/>
            <person name="Duckworth R."/>
            <person name="Johnson A."/>
            <person name="Loviza R."/>
            <person name="Walstead R."/>
            <person name="Shah Z."/>
            <person name="Kiflezghi M."/>
            <person name="Wade K."/>
            <person name="Bowman C.A."/>
            <person name="Russell D.A."/>
            <person name="Pope W.H."/>
            <person name="Jacobs-Sera D."/>
            <person name="Hatfull G.F."/>
        </authorList>
    </citation>
    <scope>NUCLEOTIDE SEQUENCE [LARGE SCALE GENOMIC DNA]</scope>
</reference>
<dbReference type="InterPro" id="IPR043502">
    <property type="entry name" value="DNA/RNA_pol_sf"/>
</dbReference>
<protein>
    <submittedName>
        <fullName evidence="5">DNA polymerase I</fullName>
    </submittedName>
</protein>
<dbReference type="Gene3D" id="3.30.420.10">
    <property type="entry name" value="Ribonuclease H-like superfamily/Ribonuclease H"/>
    <property type="match status" value="1"/>
</dbReference>
<dbReference type="Gene3D" id="3.30.70.370">
    <property type="match status" value="1"/>
</dbReference>
<keyword evidence="6" id="KW-1185">Reference proteome</keyword>
<organism evidence="5 6">
    <name type="scientific">Mycobacterium phage Naca</name>
    <dbReference type="NCBI Taxonomy" id="2126816"/>
    <lineage>
        <taxon>Viruses</taxon>
        <taxon>Duplodnaviria</taxon>
        <taxon>Heunggongvirae</taxon>
        <taxon>Uroviricota</taxon>
        <taxon>Caudoviricetes</taxon>
        <taxon>Benedictvirus</taxon>
        <taxon>Benedictvirus naca</taxon>
    </lineage>
</organism>
<feature type="domain" description="DNA-directed DNA polymerase family A palm" evidence="4">
    <location>
        <begin position="388"/>
        <end position="571"/>
    </location>
</feature>